<evidence type="ECO:0000313" key="1">
    <source>
        <dbReference type="EMBL" id="RXZ53465.1"/>
    </source>
</evidence>
<gene>
    <name evidence="1" type="ORF">ET524_02425</name>
</gene>
<keyword evidence="2" id="KW-1185">Reference proteome</keyword>
<comment type="caution">
    <text evidence="1">The sequence shown here is derived from an EMBL/GenBank/DDBJ whole genome shotgun (WGS) entry which is preliminary data.</text>
</comment>
<organism evidence="1 2">
    <name type="scientific">Senegalimassilia faecalis</name>
    <dbReference type="NCBI Taxonomy" id="2509433"/>
    <lineage>
        <taxon>Bacteria</taxon>
        <taxon>Bacillati</taxon>
        <taxon>Actinomycetota</taxon>
        <taxon>Coriobacteriia</taxon>
        <taxon>Coriobacteriales</taxon>
        <taxon>Coriobacteriaceae</taxon>
        <taxon>Senegalimassilia</taxon>
    </lineage>
</organism>
<dbReference type="RefSeq" id="WP_129423168.1">
    <property type="nucleotide sequence ID" value="NZ_SDPW01000001.1"/>
</dbReference>
<sequence length="69" mass="7822">MALCAPAFDGDDQMRSTWSTFLARNADTPIEFVEDPRIPICFVTRNDRAGARHRVVQNFLLHAMDLVSN</sequence>
<name>A0A4Q2JWP7_9ACTN</name>
<accession>A0A4Q2JWP7</accession>
<evidence type="ECO:0000313" key="2">
    <source>
        <dbReference type="Proteomes" id="UP000293345"/>
    </source>
</evidence>
<dbReference type="Proteomes" id="UP000293345">
    <property type="component" value="Unassembled WGS sequence"/>
</dbReference>
<dbReference type="EMBL" id="SDPW01000001">
    <property type="protein sequence ID" value="RXZ53465.1"/>
    <property type="molecule type" value="Genomic_DNA"/>
</dbReference>
<dbReference type="AlphaFoldDB" id="A0A4Q2JWP7"/>
<reference evidence="1 2" key="1">
    <citation type="submission" date="2019-01" db="EMBL/GenBank/DDBJ databases">
        <title>Senegalimassilia sp. nov. KGMB04484 isolated human feces.</title>
        <authorList>
            <person name="Han K.-I."/>
            <person name="Kim J.-S."/>
            <person name="Lee K.C."/>
            <person name="Suh M.K."/>
            <person name="Eom M.K."/>
            <person name="Lee J.H."/>
            <person name="Park S.-H."/>
            <person name="Kang S.W."/>
            <person name="Park J.-E."/>
            <person name="Oh B.S."/>
            <person name="Yu S.Y."/>
            <person name="Choi S.-H."/>
            <person name="Lee D.H."/>
            <person name="Yoon H."/>
            <person name="Kim B.-Y."/>
            <person name="Lee J.H."/>
            <person name="Lee J.-S."/>
        </authorList>
    </citation>
    <scope>NUCLEOTIDE SEQUENCE [LARGE SCALE GENOMIC DNA]</scope>
    <source>
        <strain evidence="1 2">KGMB04484</strain>
    </source>
</reference>
<proteinExistence type="predicted"/>
<protein>
    <submittedName>
        <fullName evidence="1">Uncharacterized protein</fullName>
    </submittedName>
</protein>